<name>A0ABR6JL35_9XANT</name>
<keyword evidence="2" id="KW-1185">Reference proteome</keyword>
<evidence type="ECO:0000313" key="1">
    <source>
        <dbReference type="EMBL" id="MBB4593502.1"/>
    </source>
</evidence>
<proteinExistence type="predicted"/>
<organism evidence="1 2">
    <name type="scientific">Xanthomonas cannabis</name>
    <dbReference type="NCBI Taxonomy" id="1885674"/>
    <lineage>
        <taxon>Bacteria</taxon>
        <taxon>Pseudomonadati</taxon>
        <taxon>Pseudomonadota</taxon>
        <taxon>Gammaproteobacteria</taxon>
        <taxon>Lysobacterales</taxon>
        <taxon>Lysobacteraceae</taxon>
        <taxon>Xanthomonas</taxon>
    </lineage>
</organism>
<sequence>MQRQLRARGSAQALACPAQPQFRLMIARPSVFGFMYKESFMTPDIDAKLKQLEEQLPEMRSQHPDDFWDVFHACAEKITGAAESQEQAAQIVKRIDEILAANQLGPADPGA</sequence>
<accession>A0ABR6JL35</accession>
<dbReference type="EMBL" id="JACHNS010000003">
    <property type="protein sequence ID" value="MBB4593502.1"/>
    <property type="molecule type" value="Genomic_DNA"/>
</dbReference>
<gene>
    <name evidence="1" type="ORF">FHR60_002171</name>
</gene>
<protein>
    <submittedName>
        <fullName evidence="1">Uncharacterized protein</fullName>
    </submittedName>
</protein>
<comment type="caution">
    <text evidence="1">The sequence shown here is derived from an EMBL/GenBank/DDBJ whole genome shotgun (WGS) entry which is preliminary data.</text>
</comment>
<evidence type="ECO:0000313" key="2">
    <source>
        <dbReference type="Proteomes" id="UP000554726"/>
    </source>
</evidence>
<dbReference type="Proteomes" id="UP000554726">
    <property type="component" value="Unassembled WGS sequence"/>
</dbReference>
<reference evidence="1 2" key="1">
    <citation type="submission" date="2020-08" db="EMBL/GenBank/DDBJ databases">
        <title>Studying the diversity of plant-associated saprophytic bacteria and their role in host health and plant-pathogen interactions.</title>
        <authorList>
            <person name="Potnis N."/>
        </authorList>
    </citation>
    <scope>NUCLEOTIDE SEQUENCE [LARGE SCALE GENOMIC DNA]</scope>
    <source>
        <strain evidence="1 2">F16</strain>
    </source>
</reference>